<dbReference type="InterPro" id="IPR036291">
    <property type="entry name" value="NAD(P)-bd_dom_sf"/>
</dbReference>
<dbReference type="FunFam" id="3.40.50.720:FF:000193">
    <property type="entry name" value="UDP-glucose 6-dehydrogenase"/>
    <property type="match status" value="1"/>
</dbReference>
<gene>
    <name evidence="12" type="ORF">N7458_007248</name>
</gene>
<keyword evidence="5 9" id="KW-0520">NAD</keyword>
<dbReference type="FunFam" id="3.40.50.720:FF:000032">
    <property type="entry name" value="UDP-glucose 6-dehydrogenase"/>
    <property type="match status" value="1"/>
</dbReference>
<evidence type="ECO:0000256" key="9">
    <source>
        <dbReference type="PIRSR" id="PIRSR500134-3"/>
    </source>
</evidence>
<dbReference type="GO" id="GO:0005634">
    <property type="term" value="C:nucleus"/>
    <property type="evidence" value="ECO:0007669"/>
    <property type="project" value="TreeGrafter"/>
</dbReference>
<dbReference type="Proteomes" id="UP001213681">
    <property type="component" value="Unassembled WGS sequence"/>
</dbReference>
<organism evidence="12 13">
    <name type="scientific">Penicillium daleae</name>
    <dbReference type="NCBI Taxonomy" id="63821"/>
    <lineage>
        <taxon>Eukaryota</taxon>
        <taxon>Fungi</taxon>
        <taxon>Dikarya</taxon>
        <taxon>Ascomycota</taxon>
        <taxon>Pezizomycotina</taxon>
        <taxon>Eurotiomycetes</taxon>
        <taxon>Eurotiomycetidae</taxon>
        <taxon>Eurotiales</taxon>
        <taxon>Aspergillaceae</taxon>
        <taxon>Penicillium</taxon>
    </lineage>
</organism>
<dbReference type="GeneID" id="81600873"/>
<evidence type="ECO:0000259" key="11">
    <source>
        <dbReference type="SMART" id="SM00984"/>
    </source>
</evidence>
<dbReference type="Pfam" id="PF00984">
    <property type="entry name" value="UDPG_MGDP_dh"/>
    <property type="match status" value="1"/>
</dbReference>
<evidence type="ECO:0000256" key="6">
    <source>
        <dbReference type="ARBA" id="ARBA00047473"/>
    </source>
</evidence>
<reference evidence="12" key="2">
    <citation type="journal article" date="2023" name="IMA Fungus">
        <title>Comparative genomic study of the Penicillium genus elucidates a diverse pangenome and 15 lateral gene transfer events.</title>
        <authorList>
            <person name="Petersen C."/>
            <person name="Sorensen T."/>
            <person name="Nielsen M.R."/>
            <person name="Sondergaard T.E."/>
            <person name="Sorensen J.L."/>
            <person name="Fitzpatrick D.A."/>
            <person name="Frisvad J.C."/>
            <person name="Nielsen K.L."/>
        </authorList>
    </citation>
    <scope>NUCLEOTIDE SEQUENCE</scope>
    <source>
        <strain evidence="12">IBT 16125</strain>
    </source>
</reference>
<dbReference type="InterPro" id="IPR001732">
    <property type="entry name" value="UDP-Glc/GDP-Man_DH_N"/>
</dbReference>
<name>A0AAD6C674_9EURO</name>
<dbReference type="Gene3D" id="1.20.5.100">
    <property type="entry name" value="Cytochrome c1, transmembrane anchor, C-terminal"/>
    <property type="match status" value="1"/>
</dbReference>
<dbReference type="InterPro" id="IPR008927">
    <property type="entry name" value="6-PGluconate_DH-like_C_sf"/>
</dbReference>
<dbReference type="PIRSF" id="PIRSF500134">
    <property type="entry name" value="UDPglc_DH_bac"/>
    <property type="match status" value="1"/>
</dbReference>
<evidence type="ECO:0000256" key="10">
    <source>
        <dbReference type="SAM" id="MobiDB-lite"/>
    </source>
</evidence>
<evidence type="ECO:0000256" key="4">
    <source>
        <dbReference type="ARBA" id="ARBA00023002"/>
    </source>
</evidence>
<feature type="compositionally biased region" description="Polar residues" evidence="10">
    <location>
        <begin position="27"/>
        <end position="36"/>
    </location>
</feature>
<feature type="binding site" evidence="9">
    <location>
        <position position="175"/>
    </location>
    <ligand>
        <name>NAD(+)</name>
        <dbReference type="ChEBI" id="CHEBI:57540"/>
    </ligand>
</feature>
<dbReference type="InterPro" id="IPR036220">
    <property type="entry name" value="UDP-Glc/GDP-Man_DH_C_sf"/>
</dbReference>
<feature type="binding site" evidence="8">
    <location>
        <position position="303"/>
    </location>
    <ligand>
        <name>substrate</name>
    </ligand>
</feature>
<feature type="binding site" evidence="8">
    <location>
        <begin position="245"/>
        <end position="248"/>
    </location>
    <ligand>
        <name>substrate</name>
    </ligand>
</feature>
<feature type="binding site" evidence="8">
    <location>
        <begin position="348"/>
        <end position="352"/>
    </location>
    <ligand>
        <name>substrate</name>
    </ligand>
</feature>
<comment type="pathway">
    <text evidence="1">Nucleotide-sugar biosynthesis; UDP-alpha-D-glucuronate biosynthesis; UDP-alpha-D-glucuronate from UDP-alpha-D-glucose: step 1/1.</text>
</comment>
<dbReference type="GO" id="GO:0003979">
    <property type="term" value="F:UDP-glucose 6-dehydrogenase activity"/>
    <property type="evidence" value="ECO:0007669"/>
    <property type="project" value="UniProtKB-EC"/>
</dbReference>
<dbReference type="EC" id="1.1.1.22" evidence="3"/>
<dbReference type="InterPro" id="IPR014026">
    <property type="entry name" value="UDP-Glc/GDP-Man_DH_dimer"/>
</dbReference>
<feature type="binding site" evidence="9">
    <location>
        <position position="106"/>
    </location>
    <ligand>
        <name>NAD(+)</name>
        <dbReference type="ChEBI" id="CHEBI:57540"/>
    </ligand>
</feature>
<dbReference type="InterPro" id="IPR017476">
    <property type="entry name" value="UDP-Glc/GDP-Man"/>
</dbReference>
<dbReference type="Gene3D" id="3.40.50.720">
    <property type="entry name" value="NAD(P)-binding Rossmann-like Domain"/>
    <property type="match status" value="2"/>
</dbReference>
<dbReference type="InterPro" id="IPR028357">
    <property type="entry name" value="UDPglc_DH_bac"/>
</dbReference>
<feature type="domain" description="UDP-glucose/GDP-mannose dehydrogenase C-terminal" evidence="11">
    <location>
        <begin position="415"/>
        <end position="518"/>
    </location>
</feature>
<feature type="binding site" evidence="9">
    <location>
        <position position="429"/>
    </location>
    <ligand>
        <name>NAD(+)</name>
        <dbReference type="ChEBI" id="CHEBI:57540"/>
    </ligand>
</feature>
<feature type="binding site" evidence="9">
    <location>
        <position position="248"/>
    </location>
    <ligand>
        <name>NAD(+)</name>
        <dbReference type="ChEBI" id="CHEBI:57540"/>
    </ligand>
</feature>
<dbReference type="FunFam" id="1.20.5.100:FF:000001">
    <property type="entry name" value="UDP-glucose 6-dehydrogenase"/>
    <property type="match status" value="1"/>
</dbReference>
<feature type="binding site" evidence="9">
    <location>
        <position position="215"/>
    </location>
    <ligand>
        <name>NAD(+)</name>
        <dbReference type="ChEBI" id="CHEBI:57540"/>
    </ligand>
</feature>
<accession>A0AAD6C674</accession>
<dbReference type="InterPro" id="IPR028356">
    <property type="entry name" value="UDPglc_DH_euk"/>
</dbReference>
<dbReference type="RefSeq" id="XP_056766334.1">
    <property type="nucleotide sequence ID" value="XM_056910630.1"/>
</dbReference>
<evidence type="ECO:0000256" key="2">
    <source>
        <dbReference type="ARBA" id="ARBA00006601"/>
    </source>
</evidence>
<protein>
    <recommendedName>
        <fullName evidence="3">UDP-glucose 6-dehydrogenase</fullName>
        <ecNumber evidence="3">1.1.1.22</ecNumber>
    </recommendedName>
</protein>
<sequence>MSSDEIPMDVFSSSSPSEGTSEGSRSCSTGPTTPSASPLFRPSEFDDLKLAALSQSRVLSETELPRIAVKNICVVGAGYVGGPTAAVLALYHPSISVEVLDRDPSRIQRWQSQHLPVHEPGLDTVVRIVRDGADISTEGIQPAASASGRPQNLLFTCNSAQAISRADIILMAVNTPTKMFGVGAGCATNMTAFDGAMRDVAAHAKPGAIIVEKSTVPGGTAERVRKMLATHRPGVSFEVLSNPEFLAEGTAVKNLTAPDRVLIGSAPTPSGRLAAQTLANLYAAWVPPSRIIETNAWSSELAKLVANAMLAQRISSINSISAICEKTGADVDQVAKAIGMDVRIGPQFLKAGLGFGGSCFRKDIASLAYLAESLGLDDVAHYWRQVNVMNERQRDRFSRKIIDRFEGNLVGRKLAMLGFAFKKNTGDTRESLAVEVVRALLEERPAEIAIFDPYCRQEDILRELETVCPSSALGQIVKVHPDPYLACSQAHAVLVVTDCDQFRNAPARKSSKQSIIPPMQKELARSTADAMGEENSKRACARQDQEIWTHAGVSYQLRPQEACSADCGDCRSAATRPTATEAIEWTRIAYNMVEPKWVFDGRGILDAVELERLGVSVDVVGRRTQELVA</sequence>
<dbReference type="PIRSF" id="PIRSF000124">
    <property type="entry name" value="UDPglc_GDPman_dh"/>
    <property type="match status" value="1"/>
</dbReference>
<dbReference type="EMBL" id="JAPVEA010000006">
    <property type="protein sequence ID" value="KAJ5450799.1"/>
    <property type="molecule type" value="Genomic_DNA"/>
</dbReference>
<dbReference type="NCBIfam" id="TIGR03026">
    <property type="entry name" value="NDP-sugDHase"/>
    <property type="match status" value="1"/>
</dbReference>
<dbReference type="SUPFAM" id="SSF48179">
    <property type="entry name" value="6-phosphogluconate dehydrogenase C-terminal domain-like"/>
    <property type="match status" value="1"/>
</dbReference>
<evidence type="ECO:0000256" key="1">
    <source>
        <dbReference type="ARBA" id="ARBA00004701"/>
    </source>
</evidence>
<dbReference type="PANTHER" id="PTHR11374">
    <property type="entry name" value="UDP-GLUCOSE DEHYDROGENASE/UDP-MANNAC DEHYDROGENASE"/>
    <property type="match status" value="1"/>
</dbReference>
<keyword evidence="13" id="KW-1185">Reference proteome</keyword>
<evidence type="ECO:0000313" key="13">
    <source>
        <dbReference type="Proteomes" id="UP001213681"/>
    </source>
</evidence>
<dbReference type="SUPFAM" id="SSF52413">
    <property type="entry name" value="UDP-glucose/GDP-mannose dehydrogenase C-terminal domain"/>
    <property type="match status" value="1"/>
</dbReference>
<evidence type="ECO:0000256" key="7">
    <source>
        <dbReference type="PIRSR" id="PIRSR500134-1"/>
    </source>
</evidence>
<feature type="compositionally biased region" description="Low complexity" evidence="10">
    <location>
        <begin position="12"/>
        <end position="26"/>
    </location>
</feature>
<evidence type="ECO:0000256" key="8">
    <source>
        <dbReference type="PIRSR" id="PIRSR500134-2"/>
    </source>
</evidence>
<feature type="binding site" evidence="9">
    <location>
        <position position="101"/>
    </location>
    <ligand>
        <name>NAD(+)</name>
        <dbReference type="ChEBI" id="CHEBI:57540"/>
    </ligand>
</feature>
<dbReference type="GO" id="GO:0051287">
    <property type="term" value="F:NAD binding"/>
    <property type="evidence" value="ECO:0007669"/>
    <property type="project" value="InterPro"/>
</dbReference>
<comment type="caution">
    <text evidence="12">The sequence shown here is derived from an EMBL/GenBank/DDBJ whole genome shotgun (WGS) entry which is preliminary data.</text>
</comment>
<evidence type="ECO:0000313" key="12">
    <source>
        <dbReference type="EMBL" id="KAJ5450799.1"/>
    </source>
</evidence>
<feature type="active site" description="Nucleophile" evidence="7">
    <location>
        <position position="359"/>
    </location>
</feature>
<feature type="binding site" evidence="8">
    <location>
        <position position="356"/>
    </location>
    <ligand>
        <name>substrate</name>
    </ligand>
</feature>
<comment type="catalytic activity">
    <reaction evidence="6">
        <text>UDP-alpha-D-glucose + 2 NAD(+) + H2O = UDP-alpha-D-glucuronate + 2 NADH + 3 H(+)</text>
        <dbReference type="Rhea" id="RHEA:23596"/>
        <dbReference type="ChEBI" id="CHEBI:15377"/>
        <dbReference type="ChEBI" id="CHEBI:15378"/>
        <dbReference type="ChEBI" id="CHEBI:57540"/>
        <dbReference type="ChEBI" id="CHEBI:57945"/>
        <dbReference type="ChEBI" id="CHEBI:58052"/>
        <dbReference type="ChEBI" id="CHEBI:58885"/>
        <dbReference type="EC" id="1.1.1.22"/>
    </reaction>
</comment>
<feature type="binding site" evidence="9">
    <location>
        <position position="362"/>
    </location>
    <ligand>
        <name>NAD(+)</name>
        <dbReference type="ChEBI" id="CHEBI:57540"/>
    </ligand>
</feature>
<reference evidence="12" key="1">
    <citation type="submission" date="2022-12" db="EMBL/GenBank/DDBJ databases">
        <authorList>
            <person name="Petersen C."/>
        </authorList>
    </citation>
    <scope>NUCLEOTIDE SEQUENCE</scope>
    <source>
        <strain evidence="12">IBT 16125</strain>
    </source>
</reference>
<dbReference type="GO" id="GO:0006024">
    <property type="term" value="P:glycosaminoglycan biosynthetic process"/>
    <property type="evidence" value="ECO:0007669"/>
    <property type="project" value="TreeGrafter"/>
</dbReference>
<keyword evidence="4" id="KW-0560">Oxidoreductase</keyword>
<feature type="binding site" evidence="8">
    <location>
        <position position="422"/>
    </location>
    <ligand>
        <name>substrate</name>
    </ligand>
</feature>
<dbReference type="SMART" id="SM00984">
    <property type="entry name" value="UDPG_MGDP_dh_C"/>
    <property type="match status" value="1"/>
</dbReference>
<comment type="similarity">
    <text evidence="2">Belongs to the UDP-glucose/GDP-mannose dehydrogenase family.</text>
</comment>
<dbReference type="AlphaFoldDB" id="A0AAD6C674"/>
<evidence type="ECO:0000256" key="5">
    <source>
        <dbReference type="ARBA" id="ARBA00023027"/>
    </source>
</evidence>
<evidence type="ECO:0000256" key="3">
    <source>
        <dbReference type="ARBA" id="ARBA00012954"/>
    </source>
</evidence>
<proteinExistence type="inferred from homology"/>
<dbReference type="Pfam" id="PF03721">
    <property type="entry name" value="UDPG_MGDP_dh_N"/>
    <property type="match status" value="2"/>
</dbReference>
<dbReference type="InterPro" id="IPR014027">
    <property type="entry name" value="UDP-Glc/GDP-Man_DH_C"/>
</dbReference>
<feature type="region of interest" description="Disordered" evidence="10">
    <location>
        <begin position="1"/>
        <end position="41"/>
    </location>
</feature>
<dbReference type="Pfam" id="PF03720">
    <property type="entry name" value="UDPG_MGDP_dh_C"/>
    <property type="match status" value="1"/>
</dbReference>
<dbReference type="GO" id="GO:0000271">
    <property type="term" value="P:polysaccharide biosynthetic process"/>
    <property type="evidence" value="ECO:0007669"/>
    <property type="project" value="InterPro"/>
</dbReference>
<dbReference type="SUPFAM" id="SSF51735">
    <property type="entry name" value="NAD(P)-binding Rossmann-fold domains"/>
    <property type="match status" value="1"/>
</dbReference>
<dbReference type="PANTHER" id="PTHR11374:SF3">
    <property type="entry name" value="UDP-GLUCOSE 6-DEHYDROGENASE"/>
    <property type="match status" value="1"/>
</dbReference>